<dbReference type="PIRSF" id="PIRSF004846">
    <property type="entry name" value="ModA"/>
    <property type="match status" value="1"/>
</dbReference>
<reference evidence="14 15" key="1">
    <citation type="submission" date="2016-10" db="EMBL/GenBank/DDBJ databases">
        <authorList>
            <person name="de Groot N.N."/>
        </authorList>
    </citation>
    <scope>NUCLEOTIDE SEQUENCE [LARGE SCALE GENOMIC DNA]</scope>
    <source>
        <strain evidence="14 15">DSM 22220</strain>
    </source>
</reference>
<dbReference type="SUPFAM" id="SSF53850">
    <property type="entry name" value="Periplasmic binding protein-like II"/>
    <property type="match status" value="1"/>
</dbReference>
<evidence type="ECO:0000256" key="13">
    <source>
        <dbReference type="PIRSR" id="PIRSR004846-1"/>
    </source>
</evidence>
<dbReference type="FunFam" id="3.40.190.10:FF:000030">
    <property type="entry name" value="Molybdate ABC transporter substrate-binding protein"/>
    <property type="match status" value="1"/>
</dbReference>
<organism evidence="14 15">
    <name type="scientific">Paracoccus isoporae</name>
    <dbReference type="NCBI Taxonomy" id="591205"/>
    <lineage>
        <taxon>Bacteria</taxon>
        <taxon>Pseudomonadati</taxon>
        <taxon>Pseudomonadota</taxon>
        <taxon>Alphaproteobacteria</taxon>
        <taxon>Rhodobacterales</taxon>
        <taxon>Paracoccaceae</taxon>
        <taxon>Paracoccus</taxon>
    </lineage>
</organism>
<dbReference type="OrthoDB" id="9785015at2"/>
<evidence type="ECO:0000256" key="8">
    <source>
        <dbReference type="ARBA" id="ARBA00023245"/>
    </source>
</evidence>
<evidence type="ECO:0000256" key="5">
    <source>
        <dbReference type="ARBA" id="ARBA00022723"/>
    </source>
</evidence>
<dbReference type="PANTHER" id="PTHR30632:SF17">
    <property type="entry name" value="MOLYBDATE-BINDING PROTEIN MODA"/>
    <property type="match status" value="1"/>
</dbReference>
<keyword evidence="7" id="KW-0472">Membrane</keyword>
<dbReference type="NCBIfam" id="TIGR01256">
    <property type="entry name" value="modA"/>
    <property type="match status" value="1"/>
</dbReference>
<evidence type="ECO:0000256" key="2">
    <source>
        <dbReference type="ARBA" id="ARBA00009175"/>
    </source>
</evidence>
<evidence type="ECO:0000256" key="10">
    <source>
        <dbReference type="ARBA" id="ARBA00062515"/>
    </source>
</evidence>
<feature type="binding site" evidence="13">
    <location>
        <position position="166"/>
    </location>
    <ligand>
        <name>molybdate</name>
        <dbReference type="ChEBI" id="CHEBI:36264"/>
    </ligand>
</feature>
<evidence type="ECO:0000256" key="9">
    <source>
        <dbReference type="ARBA" id="ARBA00056002"/>
    </source>
</evidence>
<comment type="function">
    <text evidence="9">Involved in the transport of molybdenum into the cell. Part of the binding-protein-dependent transport system ModABCD.</text>
</comment>
<feature type="binding site" evidence="13">
    <location>
        <position position="139"/>
    </location>
    <ligand>
        <name>molybdate</name>
        <dbReference type="ChEBI" id="CHEBI:36264"/>
    </ligand>
</feature>
<dbReference type="GO" id="GO:0046872">
    <property type="term" value="F:metal ion binding"/>
    <property type="evidence" value="ECO:0007669"/>
    <property type="project" value="UniProtKB-KW"/>
</dbReference>
<feature type="binding site" evidence="13">
    <location>
        <position position="184"/>
    </location>
    <ligand>
        <name>molybdate</name>
        <dbReference type="ChEBI" id="CHEBI:36264"/>
    </ligand>
</feature>
<evidence type="ECO:0000256" key="12">
    <source>
        <dbReference type="ARBA" id="ARBA00078141"/>
    </source>
</evidence>
<keyword evidence="6" id="KW-0732">Signal</keyword>
<dbReference type="InterPro" id="IPR050682">
    <property type="entry name" value="ModA/WtpA"/>
</dbReference>
<dbReference type="Pfam" id="PF13531">
    <property type="entry name" value="SBP_bac_11"/>
    <property type="match status" value="1"/>
</dbReference>
<gene>
    <name evidence="14" type="ORF">SAMN05421538_102127</name>
</gene>
<dbReference type="GO" id="GO:0030288">
    <property type="term" value="C:outer membrane-bounded periplasmic space"/>
    <property type="evidence" value="ECO:0007669"/>
    <property type="project" value="TreeGrafter"/>
</dbReference>
<dbReference type="EMBL" id="FNAH01000002">
    <property type="protein sequence ID" value="SDD64868.1"/>
    <property type="molecule type" value="Genomic_DNA"/>
</dbReference>
<keyword evidence="15" id="KW-1185">Reference proteome</keyword>
<dbReference type="AlphaFoldDB" id="A0A1G6WGD5"/>
<comment type="similarity">
    <text evidence="2">Belongs to the bacterial solute-binding protein ModA family.</text>
</comment>
<evidence type="ECO:0000256" key="4">
    <source>
        <dbReference type="ARBA" id="ARBA00022475"/>
    </source>
</evidence>
<evidence type="ECO:0000256" key="11">
    <source>
        <dbReference type="ARBA" id="ARBA00073171"/>
    </source>
</evidence>
<name>A0A1G6WGD5_9RHOB</name>
<evidence type="ECO:0000256" key="1">
    <source>
        <dbReference type="ARBA" id="ARBA00004236"/>
    </source>
</evidence>
<dbReference type="GO" id="GO:0005886">
    <property type="term" value="C:plasma membrane"/>
    <property type="evidence" value="ECO:0007669"/>
    <property type="project" value="UniProtKB-SubCell"/>
</dbReference>
<evidence type="ECO:0000313" key="14">
    <source>
        <dbReference type="EMBL" id="SDD64868.1"/>
    </source>
</evidence>
<dbReference type="Proteomes" id="UP000199344">
    <property type="component" value="Unassembled WGS sequence"/>
</dbReference>
<feature type="binding site" evidence="13">
    <location>
        <position position="54"/>
    </location>
    <ligand>
        <name>molybdate</name>
        <dbReference type="ChEBI" id="CHEBI:36264"/>
    </ligand>
</feature>
<keyword evidence="4" id="KW-1003">Cell membrane</keyword>
<protein>
    <recommendedName>
        <fullName evidence="11">Molybdate-binding protein ModA</fullName>
    </recommendedName>
    <alternativeName>
        <fullName evidence="12">Molybdate/tungstate-binding protein ModA</fullName>
    </alternativeName>
</protein>
<proteinExistence type="inferred from homology"/>
<keyword evidence="8" id="KW-0826">Tungsten</keyword>
<comment type="subunit">
    <text evidence="10">The complex is composed of two ATP-binding proteins (ModC), two transmembrane proteins (ModB) and a solute-binding protein (ModA).</text>
</comment>
<evidence type="ECO:0000256" key="7">
    <source>
        <dbReference type="ARBA" id="ARBA00023136"/>
    </source>
</evidence>
<dbReference type="GO" id="GO:0030973">
    <property type="term" value="F:molybdate ion binding"/>
    <property type="evidence" value="ECO:0007669"/>
    <property type="project" value="TreeGrafter"/>
</dbReference>
<keyword evidence="13" id="KW-0500">Molybdenum</keyword>
<sequence>MLAALGVVSLAGGAAGAEEITVFAAASLANAMTEIEAGFEAETGHDLTVSLAGSSALARQIQQGAPADIFISANPGWMDALQAEGLIEPGSRLDLLSNRLVLIAHGPDAARMESGADADLAARIGSQRLSMALVDAVPAGIYGKAALETLGLWDAVSGQVVQTDNVRAALALVASGEAGFGITYATDAVAEGKVSVIWQFPEDSHPPIVYPVADLAGRDLPAETDFMAYLRGQQARAAFEAQGFTVLVE</sequence>
<evidence type="ECO:0000256" key="3">
    <source>
        <dbReference type="ARBA" id="ARBA00022448"/>
    </source>
</evidence>
<dbReference type="STRING" id="591205.SAMN05421538_102127"/>
<keyword evidence="3" id="KW-0813">Transport</keyword>
<evidence type="ECO:0000313" key="15">
    <source>
        <dbReference type="Proteomes" id="UP000199344"/>
    </source>
</evidence>
<feature type="binding site" evidence="13">
    <location>
        <position position="27"/>
    </location>
    <ligand>
        <name>molybdate</name>
        <dbReference type="ChEBI" id="CHEBI:36264"/>
    </ligand>
</feature>
<accession>A0A1G6WGD5</accession>
<dbReference type="InterPro" id="IPR005950">
    <property type="entry name" value="ModA"/>
</dbReference>
<dbReference type="PANTHER" id="PTHR30632">
    <property type="entry name" value="MOLYBDATE-BINDING PERIPLASMIC PROTEIN"/>
    <property type="match status" value="1"/>
</dbReference>
<dbReference type="Gene3D" id="3.40.190.10">
    <property type="entry name" value="Periplasmic binding protein-like II"/>
    <property type="match status" value="2"/>
</dbReference>
<dbReference type="GO" id="GO:0015689">
    <property type="term" value="P:molybdate ion transport"/>
    <property type="evidence" value="ECO:0007669"/>
    <property type="project" value="InterPro"/>
</dbReference>
<keyword evidence="5 13" id="KW-0479">Metal-binding</keyword>
<evidence type="ECO:0000256" key="6">
    <source>
        <dbReference type="ARBA" id="ARBA00022729"/>
    </source>
</evidence>
<comment type="subcellular location">
    <subcellularLocation>
        <location evidence="1">Cell membrane</location>
    </subcellularLocation>
</comment>